<sequence length="83" mass="9195">MMSVLEQRHIVECAFLPLACNCSIDGSESVTIQIRDPVTSQVYLNVTGISRSELSTSRQISQLVAQLRQDLRTLNSGSDRKEA</sequence>
<dbReference type="OrthoDB" id="6969162at2"/>
<evidence type="ECO:0000313" key="1">
    <source>
        <dbReference type="EMBL" id="KIP98728.1"/>
    </source>
</evidence>
<proteinExistence type="predicted"/>
<dbReference type="AlphaFoldDB" id="A0A0D0KP42"/>
<gene>
    <name evidence="1" type="ORF">RU08_14725</name>
</gene>
<dbReference type="EMBL" id="JXQW01000039">
    <property type="protein sequence ID" value="KIP98728.1"/>
    <property type="molecule type" value="Genomic_DNA"/>
</dbReference>
<dbReference type="RefSeq" id="WP_042554590.1">
    <property type="nucleotide sequence ID" value="NZ_JXQW01000039.1"/>
</dbReference>
<organism evidence="1 2">
    <name type="scientific">Pseudomonas fulva</name>
    <dbReference type="NCBI Taxonomy" id="47880"/>
    <lineage>
        <taxon>Bacteria</taxon>
        <taxon>Pseudomonadati</taxon>
        <taxon>Pseudomonadota</taxon>
        <taxon>Gammaproteobacteria</taxon>
        <taxon>Pseudomonadales</taxon>
        <taxon>Pseudomonadaceae</taxon>
        <taxon>Pseudomonas</taxon>
    </lineage>
</organism>
<evidence type="ECO:0000313" key="2">
    <source>
        <dbReference type="Proteomes" id="UP000032068"/>
    </source>
</evidence>
<accession>A0A0D0KP42</accession>
<dbReference type="Pfam" id="PF07865">
    <property type="entry name" value="DUF1652"/>
    <property type="match status" value="1"/>
</dbReference>
<protein>
    <recommendedName>
        <fullName evidence="3">DUF1652 domain-containing protein</fullName>
    </recommendedName>
</protein>
<reference evidence="1 2" key="1">
    <citation type="submission" date="2014-12" db="EMBL/GenBank/DDBJ databases">
        <title>16Stimator: statistical estimation of ribosomal gene copy numbers from draft genome assemblies.</title>
        <authorList>
            <person name="Perisin M.A."/>
            <person name="Vetter M."/>
            <person name="Gilbert J.A."/>
            <person name="Bergelson J."/>
        </authorList>
    </citation>
    <scope>NUCLEOTIDE SEQUENCE [LARGE SCALE GENOMIC DNA]</scope>
    <source>
        <strain evidence="1 2">MEJ086</strain>
    </source>
</reference>
<dbReference type="Proteomes" id="UP000032068">
    <property type="component" value="Unassembled WGS sequence"/>
</dbReference>
<evidence type="ECO:0008006" key="3">
    <source>
        <dbReference type="Google" id="ProtNLM"/>
    </source>
</evidence>
<dbReference type="InterPro" id="IPR012448">
    <property type="entry name" value="DUF1652"/>
</dbReference>
<name>A0A0D0KP42_9PSED</name>
<comment type="caution">
    <text evidence="1">The sequence shown here is derived from an EMBL/GenBank/DDBJ whole genome shotgun (WGS) entry which is preliminary data.</text>
</comment>